<dbReference type="InParanoid" id="A0A6I9TVJ8"/>
<dbReference type="GeneID" id="105170097"/>
<dbReference type="GO" id="GO:0051607">
    <property type="term" value="P:defense response to virus"/>
    <property type="evidence" value="ECO:0007669"/>
    <property type="project" value="UniProtKB-ARBA"/>
</dbReference>
<accession>A0A6I9TVJ8</accession>
<evidence type="ECO:0000256" key="3">
    <source>
        <dbReference type="ARBA" id="ARBA00022737"/>
    </source>
</evidence>
<dbReference type="SUPFAM" id="SSF52058">
    <property type="entry name" value="L domain-like"/>
    <property type="match status" value="1"/>
</dbReference>
<dbReference type="InterPro" id="IPR027417">
    <property type="entry name" value="P-loop_NTPase"/>
</dbReference>
<sequence length="1141" mass="128784">MATTALLGIASAITQTLGTLALPYIQTAIDLRNESQKLMNTLSVIRAVLMDLEELKDLSHADQDWLEKLHDVLLDADDLVDDFATKTLKNRLVAQRNVIAKVNNFFSTLGFYAVMAKRIRDIRGRLDDMAGDRAKFGLSRQIIVSQAGNTEEVHFNVYEPCVVGREDDKKQLIGLLKNTRNEENVSVIPIIGIGGVGKTTLAHIVYNNEEVKRMFEPRMWVSVSEVFDVKAIVQKMLESATQKRFENFDMNQLLTLLEKEISRKRFLLVLDNVWNKNRDDWLNLKGLLLSGARGSQVIVTTRMEVVATICGTASPYVLEGLSEEMSWSLFKQVAFKSRADMENPRMVSIGKEMVWKCLGNPLAIRVLGSILFRKSEQEWRHLKDVELSDIGQSGNKILQILKVSYDHLPSHLKRCFMYCSLFPKGYSMDKNTLVNLWIAQGLVPSFYKNQSLEDAGNECFMELLTMSFFQDVKINGLGNIQSCKMHDFLNDLARSVVGTVNVVTDLDGRDIVERTRHVSLCLSTNSLWKIPEALLKADRIRTLLLPVQSMSYDRLITKSTCASILACFLCLRALDLHDSGIEVVPDSIKKLQHLRYLDLTKNKLRRLPKSITGLLNLQTLRLSYCGDLERLPRGIKVMASLRHLELDECANLAYMPCGLSKLTSLHTLTMFIVGKGDDSAAHAGLHELNSLNHIRGELRITNLGCGKGAARAEDKILKGKEFLQSLKLEWNQEANDGRDDEVLLDSLQPHSNLKNLFITRYQGAKFPLWMMAQLPLSLTDLVELTIRDCPNCQQLPPFDQLQGLKILRLSNLSSVEHIDDNESEESTMFFPSLQELHLNNLPNLKDWWARNVSGAAARGSTLSMVKPSFPCLSKTTIEFCTNLASLPLQMHVEELSFHRASEKLLRQQLTATAESLSAASSSSLSHSKLKSLYILGVKDMDYLPEEGLQQLASLEYLDISWCSRLLCLPDEGLRGLKSLQFLRIRRCSMLNSLSSGIQHLTALQTLRISDCKELVFSENSMHFQGLSSLTSLSLDYLPKLEELPVGLKHVTTLQSLNIETCFNLRELPEWIGNLTSLEDFQISDCPNITCLPEGMHTLANLKELVIVECEYLLNRCQRDSGEDWIKIAHVPKLVLQRRTSR</sequence>
<evidence type="ECO:0000256" key="5">
    <source>
        <dbReference type="ARBA" id="ARBA00022821"/>
    </source>
</evidence>
<feature type="domain" description="Disease resistance protein At4g27190-like leucine-rich repeats" evidence="10">
    <location>
        <begin position="977"/>
        <end position="1085"/>
    </location>
</feature>
<evidence type="ECO:0000259" key="12">
    <source>
        <dbReference type="Pfam" id="PF25019"/>
    </source>
</evidence>
<feature type="domain" description="R13L1/DRL21-like LRR repeat region" evidence="12">
    <location>
        <begin position="685"/>
        <end position="811"/>
    </location>
</feature>
<dbReference type="Gene3D" id="3.40.50.300">
    <property type="entry name" value="P-loop containing nucleotide triphosphate hydrolases"/>
    <property type="match status" value="1"/>
</dbReference>
<dbReference type="RefSeq" id="XP_011089014.1">
    <property type="nucleotide sequence ID" value="XM_011090712.2"/>
</dbReference>
<keyword evidence="4" id="KW-0547">Nucleotide-binding</keyword>
<feature type="signal peptide" evidence="7">
    <location>
        <begin position="1"/>
        <end position="21"/>
    </location>
</feature>
<dbReference type="InterPro" id="IPR002182">
    <property type="entry name" value="NB-ARC"/>
</dbReference>
<dbReference type="PANTHER" id="PTHR36766">
    <property type="entry name" value="PLANT BROAD-SPECTRUM MILDEW RESISTANCE PROTEIN RPW8"/>
    <property type="match status" value="1"/>
</dbReference>
<dbReference type="InterPro" id="IPR058922">
    <property type="entry name" value="WHD_DRP"/>
</dbReference>
<dbReference type="Gramene" id="SIN_1008163.t">
    <property type="protein sequence ID" value="SIN_1008163.t.cds1"/>
    <property type="gene ID" value="SIN_1008163"/>
</dbReference>
<dbReference type="Pfam" id="PF13855">
    <property type="entry name" value="LRR_8"/>
    <property type="match status" value="1"/>
</dbReference>
<evidence type="ECO:0000313" key="13">
    <source>
        <dbReference type="Proteomes" id="UP000504604"/>
    </source>
</evidence>
<feature type="domain" description="Disease resistance protein winged helix" evidence="11">
    <location>
        <begin position="421"/>
        <end position="493"/>
    </location>
</feature>
<keyword evidence="13" id="KW-1185">Reference proteome</keyword>
<feature type="chain" id="PRO_5026811226" evidence="7">
    <location>
        <begin position="22"/>
        <end position="1141"/>
    </location>
</feature>
<dbReference type="KEGG" id="sind:105170097"/>
<dbReference type="InterPro" id="IPR032675">
    <property type="entry name" value="LRR_dom_sf"/>
</dbReference>
<dbReference type="InterPro" id="IPR057135">
    <property type="entry name" value="At4g27190-like_LRR"/>
</dbReference>
<name>A0A6I9TVJ8_SESIN</name>
<evidence type="ECO:0000259" key="8">
    <source>
        <dbReference type="Pfam" id="PF00931"/>
    </source>
</evidence>
<evidence type="ECO:0000259" key="9">
    <source>
        <dbReference type="Pfam" id="PF18052"/>
    </source>
</evidence>
<reference evidence="14" key="2">
    <citation type="submission" date="2025-08" db="UniProtKB">
        <authorList>
            <consortium name="RefSeq"/>
        </authorList>
    </citation>
    <scope>IDENTIFICATION</scope>
</reference>
<protein>
    <submittedName>
        <fullName evidence="14">Disease resistance protein RGA1</fullName>
    </submittedName>
</protein>
<dbReference type="InterPro" id="IPR036388">
    <property type="entry name" value="WH-like_DNA-bd_sf"/>
</dbReference>
<dbReference type="PRINTS" id="PR00364">
    <property type="entry name" value="DISEASERSIST"/>
</dbReference>
<dbReference type="Pfam" id="PF00931">
    <property type="entry name" value="NB-ARC"/>
    <property type="match status" value="1"/>
</dbReference>
<evidence type="ECO:0000256" key="6">
    <source>
        <dbReference type="ARBA" id="ARBA00022840"/>
    </source>
</evidence>
<dbReference type="GO" id="GO:0005524">
    <property type="term" value="F:ATP binding"/>
    <property type="evidence" value="ECO:0007669"/>
    <property type="project" value="UniProtKB-KW"/>
</dbReference>
<comment type="similarity">
    <text evidence="1">Belongs to the disease resistance NB-LRR family.</text>
</comment>
<reference evidence="13" key="1">
    <citation type="submission" date="2024-10" db="UniProtKB">
        <authorList>
            <consortium name="RefSeq"/>
        </authorList>
    </citation>
    <scope>NUCLEOTIDE SEQUENCE [LARGE SCALE GENOMIC DNA]</scope>
    <source>
        <strain evidence="13">cv. Zhongzhi No. 13</strain>
    </source>
</reference>
<dbReference type="Proteomes" id="UP000504604">
    <property type="component" value="Linkage group LG1"/>
</dbReference>
<evidence type="ECO:0000256" key="7">
    <source>
        <dbReference type="SAM" id="SignalP"/>
    </source>
</evidence>
<evidence type="ECO:0000256" key="2">
    <source>
        <dbReference type="ARBA" id="ARBA00022614"/>
    </source>
</evidence>
<dbReference type="InterPro" id="IPR041118">
    <property type="entry name" value="Rx_N"/>
</dbReference>
<dbReference type="FunFam" id="1.10.10.10:FF:000322">
    <property type="entry name" value="Probable disease resistance protein At1g63360"/>
    <property type="match status" value="1"/>
</dbReference>
<dbReference type="SUPFAM" id="SSF52047">
    <property type="entry name" value="RNI-like"/>
    <property type="match status" value="1"/>
</dbReference>
<dbReference type="AlphaFoldDB" id="A0A6I9TVJ8"/>
<dbReference type="FunFam" id="3.40.50.300:FF:001091">
    <property type="entry name" value="Probable disease resistance protein At1g61300"/>
    <property type="match status" value="1"/>
</dbReference>
<evidence type="ECO:0000256" key="1">
    <source>
        <dbReference type="ARBA" id="ARBA00008894"/>
    </source>
</evidence>
<dbReference type="Gene3D" id="1.10.10.10">
    <property type="entry name" value="Winged helix-like DNA-binding domain superfamily/Winged helix DNA-binding domain"/>
    <property type="match status" value="1"/>
</dbReference>
<dbReference type="Pfam" id="PF18052">
    <property type="entry name" value="Rx_N"/>
    <property type="match status" value="1"/>
</dbReference>
<dbReference type="PANTHER" id="PTHR36766:SF38">
    <property type="entry name" value="DISEASE RESISTANCE PROTEIN RGA3"/>
    <property type="match status" value="1"/>
</dbReference>
<evidence type="ECO:0000259" key="10">
    <source>
        <dbReference type="Pfam" id="PF23247"/>
    </source>
</evidence>
<dbReference type="Pfam" id="PF23559">
    <property type="entry name" value="WHD_DRP"/>
    <property type="match status" value="1"/>
</dbReference>
<keyword evidence="2" id="KW-0433">Leucine-rich repeat</keyword>
<dbReference type="Gene3D" id="3.80.10.10">
    <property type="entry name" value="Ribonuclease Inhibitor"/>
    <property type="match status" value="4"/>
</dbReference>
<evidence type="ECO:0000256" key="4">
    <source>
        <dbReference type="ARBA" id="ARBA00022741"/>
    </source>
</evidence>
<keyword evidence="7" id="KW-0732">Signal</keyword>
<dbReference type="InterPro" id="IPR001611">
    <property type="entry name" value="Leu-rich_rpt"/>
</dbReference>
<gene>
    <name evidence="14" type="primary">LOC105170097</name>
</gene>
<dbReference type="InterPro" id="IPR056789">
    <property type="entry name" value="LRR_R13L1-DRL21"/>
</dbReference>
<keyword evidence="3" id="KW-0677">Repeat</keyword>
<evidence type="ECO:0000259" key="11">
    <source>
        <dbReference type="Pfam" id="PF23559"/>
    </source>
</evidence>
<dbReference type="Pfam" id="PF25019">
    <property type="entry name" value="LRR_R13L1-DRL21"/>
    <property type="match status" value="1"/>
</dbReference>
<feature type="domain" description="NB-ARC" evidence="8">
    <location>
        <begin position="166"/>
        <end position="338"/>
    </location>
</feature>
<keyword evidence="5" id="KW-0611">Plant defense</keyword>
<dbReference type="OrthoDB" id="5279713at2759"/>
<evidence type="ECO:0000313" key="14">
    <source>
        <dbReference type="RefSeq" id="XP_011089014.1"/>
    </source>
</evidence>
<feature type="domain" description="Disease resistance N-terminal" evidence="9">
    <location>
        <begin position="11"/>
        <end position="91"/>
    </location>
</feature>
<dbReference type="Gene3D" id="1.20.5.4130">
    <property type="match status" value="1"/>
</dbReference>
<organism evidence="13 14">
    <name type="scientific">Sesamum indicum</name>
    <name type="common">Oriental sesame</name>
    <name type="synonym">Sesamum orientale</name>
    <dbReference type="NCBI Taxonomy" id="4182"/>
    <lineage>
        <taxon>Eukaryota</taxon>
        <taxon>Viridiplantae</taxon>
        <taxon>Streptophyta</taxon>
        <taxon>Embryophyta</taxon>
        <taxon>Tracheophyta</taxon>
        <taxon>Spermatophyta</taxon>
        <taxon>Magnoliopsida</taxon>
        <taxon>eudicotyledons</taxon>
        <taxon>Gunneridae</taxon>
        <taxon>Pentapetalae</taxon>
        <taxon>asterids</taxon>
        <taxon>lamiids</taxon>
        <taxon>Lamiales</taxon>
        <taxon>Pedaliaceae</taxon>
        <taxon>Sesamum</taxon>
    </lineage>
</organism>
<dbReference type="GO" id="GO:0043531">
    <property type="term" value="F:ADP binding"/>
    <property type="evidence" value="ECO:0007669"/>
    <property type="project" value="InterPro"/>
</dbReference>
<keyword evidence="6" id="KW-0067">ATP-binding</keyword>
<proteinExistence type="inferred from homology"/>
<dbReference type="Pfam" id="PF23247">
    <property type="entry name" value="LRR_RPS2"/>
    <property type="match status" value="1"/>
</dbReference>
<dbReference type="SUPFAM" id="SSF52540">
    <property type="entry name" value="P-loop containing nucleoside triphosphate hydrolases"/>
    <property type="match status" value="1"/>
</dbReference>